<dbReference type="SUPFAM" id="SSF46785">
    <property type="entry name" value="Winged helix' DNA-binding domain"/>
    <property type="match status" value="1"/>
</dbReference>
<dbReference type="InterPro" id="IPR039422">
    <property type="entry name" value="MarR/SlyA-like"/>
</dbReference>
<comment type="caution">
    <text evidence="2">The sequence shown here is derived from an EMBL/GenBank/DDBJ whole genome shotgun (WGS) entry which is preliminary data.</text>
</comment>
<dbReference type="Pfam" id="PF12802">
    <property type="entry name" value="MarR_2"/>
    <property type="match status" value="1"/>
</dbReference>
<dbReference type="GO" id="GO:0003700">
    <property type="term" value="F:DNA-binding transcription factor activity"/>
    <property type="evidence" value="ECO:0007669"/>
    <property type="project" value="InterPro"/>
</dbReference>
<reference evidence="2" key="1">
    <citation type="submission" date="2021-10" db="EMBL/GenBank/DDBJ databases">
        <title>Streptomonospora sp. nov., isolated from mangrove soil.</title>
        <authorList>
            <person name="Chen X."/>
            <person name="Ge X."/>
            <person name="Liu W."/>
        </authorList>
    </citation>
    <scope>NUCLEOTIDE SEQUENCE</scope>
    <source>
        <strain evidence="2">S1-112</strain>
    </source>
</reference>
<name>A0A9X3NGK2_9ACTN</name>
<dbReference type="InterPro" id="IPR000835">
    <property type="entry name" value="HTH_MarR-typ"/>
</dbReference>
<evidence type="ECO:0000313" key="2">
    <source>
        <dbReference type="EMBL" id="MDA0563314.1"/>
    </source>
</evidence>
<gene>
    <name evidence="2" type="ORF">LG943_03055</name>
</gene>
<dbReference type="Proteomes" id="UP001140076">
    <property type="component" value="Unassembled WGS sequence"/>
</dbReference>
<keyword evidence="3" id="KW-1185">Reference proteome</keyword>
<dbReference type="EMBL" id="JAJAQC010000004">
    <property type="protein sequence ID" value="MDA0563314.1"/>
    <property type="molecule type" value="Genomic_DNA"/>
</dbReference>
<dbReference type="PANTHER" id="PTHR33164:SF43">
    <property type="entry name" value="HTH-TYPE TRANSCRIPTIONAL REPRESSOR YETL"/>
    <property type="match status" value="1"/>
</dbReference>
<proteinExistence type="predicted"/>
<evidence type="ECO:0000313" key="3">
    <source>
        <dbReference type="Proteomes" id="UP001140076"/>
    </source>
</evidence>
<feature type="domain" description="HTH marR-type" evidence="1">
    <location>
        <begin position="11"/>
        <end position="142"/>
    </location>
</feature>
<protein>
    <submittedName>
        <fullName evidence="2">MarR family transcriptional regulator</fullName>
    </submittedName>
</protein>
<dbReference type="RefSeq" id="WP_270070608.1">
    <property type="nucleotide sequence ID" value="NZ_JAJAQC010000004.1"/>
</dbReference>
<dbReference type="InterPro" id="IPR036388">
    <property type="entry name" value="WH-like_DNA-bd_sf"/>
</dbReference>
<evidence type="ECO:0000259" key="1">
    <source>
        <dbReference type="PROSITE" id="PS50995"/>
    </source>
</evidence>
<accession>A0A9X3NGK2</accession>
<dbReference type="PANTHER" id="PTHR33164">
    <property type="entry name" value="TRANSCRIPTIONAL REGULATOR, MARR FAMILY"/>
    <property type="match status" value="1"/>
</dbReference>
<dbReference type="SMART" id="SM00347">
    <property type="entry name" value="HTH_MARR"/>
    <property type="match status" value="1"/>
</dbReference>
<dbReference type="Gene3D" id="1.10.10.10">
    <property type="entry name" value="Winged helix-like DNA-binding domain superfamily/Winged helix DNA-binding domain"/>
    <property type="match status" value="1"/>
</dbReference>
<sequence length="152" mass="16477">MAAVTDSPDHTESTPYLLIRLSGTVEELFGGVARRHGLTSQQAHLMCRLVGGPVYMAALGRMLHLEKPGLSGLVDRVERRGLVERVRDPRDRRMWRVGLTEEGQRVAVATHRDVMAGLEALTAELGADDADLLKALLERLLAGASAAERAAS</sequence>
<dbReference type="InterPro" id="IPR036390">
    <property type="entry name" value="WH_DNA-bd_sf"/>
</dbReference>
<dbReference type="PRINTS" id="PR00598">
    <property type="entry name" value="HTHMARR"/>
</dbReference>
<organism evidence="2 3">
    <name type="scientific">Streptomonospora mangrovi</name>
    <dbReference type="NCBI Taxonomy" id="2883123"/>
    <lineage>
        <taxon>Bacteria</taxon>
        <taxon>Bacillati</taxon>
        <taxon>Actinomycetota</taxon>
        <taxon>Actinomycetes</taxon>
        <taxon>Streptosporangiales</taxon>
        <taxon>Nocardiopsidaceae</taxon>
        <taxon>Streptomonospora</taxon>
    </lineage>
</organism>
<dbReference type="GO" id="GO:0006950">
    <property type="term" value="P:response to stress"/>
    <property type="evidence" value="ECO:0007669"/>
    <property type="project" value="TreeGrafter"/>
</dbReference>
<dbReference type="PROSITE" id="PS50995">
    <property type="entry name" value="HTH_MARR_2"/>
    <property type="match status" value="1"/>
</dbReference>
<dbReference type="AlphaFoldDB" id="A0A9X3NGK2"/>